<evidence type="ECO:0000256" key="2">
    <source>
        <dbReference type="ARBA" id="ARBA00034247"/>
    </source>
</evidence>
<evidence type="ECO:0000313" key="5">
    <source>
        <dbReference type="Proteomes" id="UP000245125"/>
    </source>
</evidence>
<dbReference type="Gene3D" id="3.30.70.270">
    <property type="match status" value="1"/>
</dbReference>
<dbReference type="SMART" id="SM00065">
    <property type="entry name" value="GAF"/>
    <property type="match status" value="1"/>
</dbReference>
<dbReference type="SMART" id="SM00267">
    <property type="entry name" value="GGDEF"/>
    <property type="match status" value="1"/>
</dbReference>
<dbReference type="SUPFAM" id="SSF55073">
    <property type="entry name" value="Nucleotide cyclase"/>
    <property type="match status" value="1"/>
</dbReference>
<dbReference type="Pfam" id="PF00990">
    <property type="entry name" value="GGDEF"/>
    <property type="match status" value="1"/>
</dbReference>
<reference evidence="5" key="1">
    <citation type="submission" date="2018-03" db="EMBL/GenBank/DDBJ databases">
        <authorList>
            <person name="Zecchin S."/>
        </authorList>
    </citation>
    <scope>NUCLEOTIDE SEQUENCE [LARGE SCALE GENOMIC DNA]</scope>
</reference>
<organism evidence="4 5">
    <name type="scientific">Candidatus Sulfobium mesophilum</name>
    <dbReference type="NCBI Taxonomy" id="2016548"/>
    <lineage>
        <taxon>Bacteria</taxon>
        <taxon>Pseudomonadati</taxon>
        <taxon>Nitrospirota</taxon>
        <taxon>Nitrospiria</taxon>
        <taxon>Nitrospirales</taxon>
        <taxon>Nitrospiraceae</taxon>
        <taxon>Candidatus Sulfobium</taxon>
    </lineage>
</organism>
<dbReference type="InterPro" id="IPR029016">
    <property type="entry name" value="GAF-like_dom_sf"/>
</dbReference>
<evidence type="ECO:0000259" key="3">
    <source>
        <dbReference type="PROSITE" id="PS50887"/>
    </source>
</evidence>
<protein>
    <recommendedName>
        <fullName evidence="1">diguanylate cyclase</fullName>
        <ecNumber evidence="1">2.7.7.65</ecNumber>
    </recommendedName>
</protein>
<sequence length="409" mass="44970">MGYLLISAALLIVVIVTVVAYRKGEARGLHDNDTEENKKNKALLKEISSKGQLVLDLQAQIDALNDLNGRYLTFMFTIPSIVKRLNASQHFDEVISSISRLIKDVISTDTVEIYTLDRENDILQKVSSEGEAPEAQCTYALGEGLVGAAAKDGMLRTKDTIPKGRIIQNNTGQDKSDIWMAAPINFDDSLIGVIGIGKAKKRTGNEGNFMKMIADVAGVVLMNQALLGDTKHKAETDPLTGLYNRRYFFQMAQNAVEKSIMDHSPISIFLFDIDHFKNYNDTNGHDAGDRLLKELSSVTLKVTRKTSVVARYGGEEFIVLLPGLGKEDAFTYAERLRETICSHPFPNGDMQPLECVSISGGIASFPADGGSIKELVSLADTALYQAKSEGRNRVAKHKPFFFSEAEVVK</sequence>
<dbReference type="OrthoDB" id="9805474at2"/>
<dbReference type="InterPro" id="IPR000160">
    <property type="entry name" value="GGDEF_dom"/>
</dbReference>
<proteinExistence type="predicted"/>
<evidence type="ECO:0000313" key="4">
    <source>
        <dbReference type="EMBL" id="SPQ01302.1"/>
    </source>
</evidence>
<dbReference type="GO" id="GO:1902201">
    <property type="term" value="P:negative regulation of bacterial-type flagellum-dependent cell motility"/>
    <property type="evidence" value="ECO:0007669"/>
    <property type="project" value="TreeGrafter"/>
</dbReference>
<dbReference type="InterPro" id="IPR050469">
    <property type="entry name" value="Diguanylate_Cyclase"/>
</dbReference>
<dbReference type="PROSITE" id="PS50887">
    <property type="entry name" value="GGDEF"/>
    <property type="match status" value="1"/>
</dbReference>
<dbReference type="FunFam" id="3.30.70.270:FF:000001">
    <property type="entry name" value="Diguanylate cyclase domain protein"/>
    <property type="match status" value="1"/>
</dbReference>
<dbReference type="NCBIfam" id="TIGR00254">
    <property type="entry name" value="GGDEF"/>
    <property type="match status" value="1"/>
</dbReference>
<dbReference type="InterPro" id="IPR003018">
    <property type="entry name" value="GAF"/>
</dbReference>
<dbReference type="InterPro" id="IPR029787">
    <property type="entry name" value="Nucleotide_cyclase"/>
</dbReference>
<dbReference type="PANTHER" id="PTHR45138">
    <property type="entry name" value="REGULATORY COMPONENTS OF SENSORY TRANSDUCTION SYSTEM"/>
    <property type="match status" value="1"/>
</dbReference>
<dbReference type="PANTHER" id="PTHR45138:SF9">
    <property type="entry name" value="DIGUANYLATE CYCLASE DGCM-RELATED"/>
    <property type="match status" value="1"/>
</dbReference>
<accession>A0A2U3QIQ9</accession>
<evidence type="ECO:0000256" key="1">
    <source>
        <dbReference type="ARBA" id="ARBA00012528"/>
    </source>
</evidence>
<dbReference type="CDD" id="cd01949">
    <property type="entry name" value="GGDEF"/>
    <property type="match status" value="1"/>
</dbReference>
<dbReference type="SUPFAM" id="SSF55781">
    <property type="entry name" value="GAF domain-like"/>
    <property type="match status" value="1"/>
</dbReference>
<dbReference type="GO" id="GO:0052621">
    <property type="term" value="F:diguanylate cyclase activity"/>
    <property type="evidence" value="ECO:0007669"/>
    <property type="project" value="UniProtKB-EC"/>
</dbReference>
<feature type="domain" description="GGDEF" evidence="3">
    <location>
        <begin position="264"/>
        <end position="399"/>
    </location>
</feature>
<dbReference type="GO" id="GO:0005886">
    <property type="term" value="C:plasma membrane"/>
    <property type="evidence" value="ECO:0007669"/>
    <property type="project" value="TreeGrafter"/>
</dbReference>
<dbReference type="EC" id="2.7.7.65" evidence="1"/>
<keyword evidence="4" id="KW-0548">Nucleotidyltransferase</keyword>
<dbReference type="GO" id="GO:0043709">
    <property type="term" value="P:cell adhesion involved in single-species biofilm formation"/>
    <property type="evidence" value="ECO:0007669"/>
    <property type="project" value="TreeGrafter"/>
</dbReference>
<dbReference type="InterPro" id="IPR043128">
    <property type="entry name" value="Rev_trsase/Diguanyl_cyclase"/>
</dbReference>
<dbReference type="Proteomes" id="UP000245125">
    <property type="component" value="Unassembled WGS sequence"/>
</dbReference>
<dbReference type="Gene3D" id="3.30.450.40">
    <property type="match status" value="1"/>
</dbReference>
<keyword evidence="4" id="KW-0808">Transferase</keyword>
<gene>
    <name evidence="4" type="ORF">NBG4_50034</name>
</gene>
<comment type="catalytic activity">
    <reaction evidence="2">
        <text>2 GTP = 3',3'-c-di-GMP + 2 diphosphate</text>
        <dbReference type="Rhea" id="RHEA:24898"/>
        <dbReference type="ChEBI" id="CHEBI:33019"/>
        <dbReference type="ChEBI" id="CHEBI:37565"/>
        <dbReference type="ChEBI" id="CHEBI:58805"/>
        <dbReference type="EC" id="2.7.7.65"/>
    </reaction>
</comment>
<name>A0A2U3QIQ9_9BACT</name>
<dbReference type="AlphaFoldDB" id="A0A2U3QIQ9"/>
<dbReference type="EMBL" id="OUUY01000097">
    <property type="protein sequence ID" value="SPQ01302.1"/>
    <property type="molecule type" value="Genomic_DNA"/>
</dbReference>
<keyword evidence="5" id="KW-1185">Reference proteome</keyword>